<dbReference type="InterPro" id="IPR029062">
    <property type="entry name" value="Class_I_gatase-like"/>
</dbReference>
<sequence length="370" mass="39330" precursor="true">MTHAHRSAIVVLALGLLLLVACSVPSHSESPKQVVRDDVGRLIQVPAPKPGRSRPLAVVLADNAGTETTDFLVPYGVLKESGVMEVIAVSTRPGRVKLMPALEIQAQMTTAEFDLATPEGADILVVPAMHRADDPALLAWVRKQASAGARIVSICDGAWVLANAGLLRDRVATSHWYSLASLKRQYPDTTWVQGRRYVADRNVMTTTGVSASIPASLALVEAVAGRSAADVTARRLGVDSWGPAHDSSQFKLTTGLGFVALANLFAFWRDETVEVPVEEGYDEIALALTADAWSRTYRSHALASSTRTSVHSRHGLLLLPEVLAGSGQPTFAPHTGAAAGALDLALEGIASRYGAATADFVALQLEYVKK</sequence>
<dbReference type="PROSITE" id="PS51257">
    <property type="entry name" value="PROKAR_LIPOPROTEIN"/>
    <property type="match status" value="1"/>
</dbReference>
<dbReference type="EMBL" id="JSYZ01000027">
    <property type="protein sequence ID" value="KPA87659.1"/>
    <property type="molecule type" value="Genomic_DNA"/>
</dbReference>
<dbReference type="OrthoDB" id="6382410at2"/>
<dbReference type="Pfam" id="PF01965">
    <property type="entry name" value="DJ-1_PfpI"/>
    <property type="match status" value="1"/>
</dbReference>
<keyword evidence="4" id="KW-1185">Reference proteome</keyword>
<dbReference type="SUPFAM" id="SSF52317">
    <property type="entry name" value="Class I glutamine amidotransferase-like"/>
    <property type="match status" value="1"/>
</dbReference>
<comment type="caution">
    <text evidence="3">The sequence shown here is derived from an EMBL/GenBank/DDBJ whole genome shotgun (WGS) entry which is preliminary data.</text>
</comment>
<dbReference type="AlphaFoldDB" id="A0A0N0E1G4"/>
<keyword evidence="3" id="KW-0238">DNA-binding</keyword>
<dbReference type="RefSeq" id="WP_081005889.1">
    <property type="nucleotide sequence ID" value="NZ_JSYZ01000027.1"/>
</dbReference>
<dbReference type="InterPro" id="IPR002818">
    <property type="entry name" value="DJ-1/PfpI"/>
</dbReference>
<evidence type="ECO:0000259" key="2">
    <source>
        <dbReference type="Pfam" id="PF01965"/>
    </source>
</evidence>
<evidence type="ECO:0000313" key="3">
    <source>
        <dbReference type="EMBL" id="KPA87659.1"/>
    </source>
</evidence>
<organism evidence="3 4">
    <name type="scientific">Pseudomonas asplenii</name>
    <dbReference type="NCBI Taxonomy" id="53407"/>
    <lineage>
        <taxon>Bacteria</taxon>
        <taxon>Pseudomonadati</taxon>
        <taxon>Pseudomonadota</taxon>
        <taxon>Gammaproteobacteria</taxon>
        <taxon>Pseudomonadales</taxon>
        <taxon>Pseudomonadaceae</taxon>
        <taxon>Pseudomonas</taxon>
    </lineage>
</organism>
<reference evidence="3 4" key="1">
    <citation type="journal article" date="2015" name="PLoS ONE">
        <title>Rice-Infecting Pseudomonas Genomes Are Highly Accessorized and Harbor Multiple Putative Virulence Mechanisms to Cause Sheath Brown Rot.</title>
        <authorList>
            <person name="Quibod I.L."/>
            <person name="Grande G."/>
            <person name="Oreiro E.G."/>
            <person name="Borja F.N."/>
            <person name="Dossa G.S."/>
            <person name="Mauleon R."/>
            <person name="Cruz C.V."/>
            <person name="Oliva R."/>
        </authorList>
    </citation>
    <scope>NUCLEOTIDE SEQUENCE [LARGE SCALE GENOMIC DNA]</scope>
    <source>
        <strain evidence="3 4">IRRI 6609</strain>
    </source>
</reference>
<dbReference type="GO" id="GO:0003677">
    <property type="term" value="F:DNA binding"/>
    <property type="evidence" value="ECO:0007669"/>
    <property type="project" value="UniProtKB-KW"/>
</dbReference>
<dbReference type="STRING" id="50340.PF66_05879"/>
<name>A0A0N0E1G4_9PSED</name>
<dbReference type="Gene3D" id="3.40.50.880">
    <property type="match status" value="1"/>
</dbReference>
<dbReference type="InterPro" id="IPR052158">
    <property type="entry name" value="INH-QAR"/>
</dbReference>
<evidence type="ECO:0000256" key="1">
    <source>
        <dbReference type="SAM" id="SignalP"/>
    </source>
</evidence>
<dbReference type="PANTHER" id="PTHR43130">
    <property type="entry name" value="ARAC-FAMILY TRANSCRIPTIONAL REGULATOR"/>
    <property type="match status" value="1"/>
</dbReference>
<accession>A0A0N0E1G4</accession>
<evidence type="ECO:0000313" key="4">
    <source>
        <dbReference type="Proteomes" id="UP000037931"/>
    </source>
</evidence>
<dbReference type="Proteomes" id="UP000037931">
    <property type="component" value="Unassembled WGS sequence"/>
</dbReference>
<feature type="domain" description="DJ-1/PfpI" evidence="2">
    <location>
        <begin position="60"/>
        <end position="221"/>
    </location>
</feature>
<feature type="signal peptide" evidence="1">
    <location>
        <begin position="1"/>
        <end position="28"/>
    </location>
</feature>
<protein>
    <submittedName>
        <fullName evidence="3">Transcriptional regulator containing an amidase domain and an AraC-type DNA-binding HTH domain</fullName>
    </submittedName>
</protein>
<feature type="chain" id="PRO_5005846983" evidence="1">
    <location>
        <begin position="29"/>
        <end position="370"/>
    </location>
</feature>
<gene>
    <name evidence="3" type="ORF">PF66_05879</name>
</gene>
<keyword evidence="1" id="KW-0732">Signal</keyword>
<dbReference type="PATRIC" id="fig|50340.43.peg.3595"/>
<dbReference type="PANTHER" id="PTHR43130:SF3">
    <property type="entry name" value="HTH-TYPE TRANSCRIPTIONAL REGULATOR RV1931C"/>
    <property type="match status" value="1"/>
</dbReference>
<proteinExistence type="predicted"/>